<reference evidence="2 3" key="1">
    <citation type="submission" date="2017-11" db="EMBL/GenBank/DDBJ databases">
        <title>Complete genome of Rhizobium leguminosarum Norway, an ineffective micro-symbiont.</title>
        <authorList>
            <person name="Hoffrichter A."/>
            <person name="Liang J."/>
            <person name="Brachmann A."/>
            <person name="Marin M."/>
        </authorList>
    </citation>
    <scope>NUCLEOTIDE SEQUENCE [LARGE SCALE GENOMIC DNA]</scope>
    <source>
        <strain evidence="2 3">Norway</strain>
        <plasmid evidence="3">Plasmid prln3</plasmid>
    </source>
</reference>
<dbReference type="Proteomes" id="UP000238523">
    <property type="component" value="Plasmid pRLN3"/>
</dbReference>
<proteinExistence type="predicted"/>
<dbReference type="AlphaFoldDB" id="A0A2K9ZG21"/>
<feature type="region of interest" description="Disordered" evidence="1">
    <location>
        <begin position="61"/>
        <end position="83"/>
    </location>
</feature>
<protein>
    <submittedName>
        <fullName evidence="2">Uncharacterized protein</fullName>
    </submittedName>
</protein>
<geneLocation type="plasmid" evidence="3">
    <name>prln3</name>
</geneLocation>
<keyword evidence="2" id="KW-0614">Plasmid</keyword>
<dbReference type="EMBL" id="CP025015">
    <property type="protein sequence ID" value="AUW47184.1"/>
    <property type="molecule type" value="Genomic_DNA"/>
</dbReference>
<evidence type="ECO:0000256" key="1">
    <source>
        <dbReference type="SAM" id="MobiDB-lite"/>
    </source>
</evidence>
<gene>
    <name evidence="2" type="ORF">CUJ84_pRLN3000046</name>
</gene>
<name>A0A2K9ZG21_RHILE</name>
<evidence type="ECO:0000313" key="3">
    <source>
        <dbReference type="Proteomes" id="UP000238523"/>
    </source>
</evidence>
<sequence>MGGFLVVPVWGTLWGLVGLGSLLKEDDPACAASVCSGGAVGSQNPPMGGRYAAQQCLCHRRQRRQRAGRYRPATDRQPERRRG</sequence>
<organism evidence="2 3">
    <name type="scientific">Rhizobium leguminosarum</name>
    <dbReference type="NCBI Taxonomy" id="384"/>
    <lineage>
        <taxon>Bacteria</taxon>
        <taxon>Pseudomonadati</taxon>
        <taxon>Pseudomonadota</taxon>
        <taxon>Alphaproteobacteria</taxon>
        <taxon>Hyphomicrobiales</taxon>
        <taxon>Rhizobiaceae</taxon>
        <taxon>Rhizobium/Agrobacterium group</taxon>
        <taxon>Rhizobium</taxon>
    </lineage>
</organism>
<feature type="compositionally biased region" description="Basic and acidic residues" evidence="1">
    <location>
        <begin position="72"/>
        <end position="83"/>
    </location>
</feature>
<accession>A0A2K9ZG21</accession>
<evidence type="ECO:0000313" key="2">
    <source>
        <dbReference type="EMBL" id="AUW47184.1"/>
    </source>
</evidence>